<dbReference type="eggNOG" id="COG1196">
    <property type="taxonomic scope" value="Bacteria"/>
</dbReference>
<accession>C5CL34</accession>
<feature type="coiled-coil region" evidence="1">
    <location>
        <begin position="187"/>
        <end position="245"/>
    </location>
</feature>
<dbReference type="Gene3D" id="3.40.50.300">
    <property type="entry name" value="P-loop containing nucleotide triphosphate hydrolases"/>
    <property type="match status" value="2"/>
</dbReference>
<feature type="region of interest" description="Disordered" evidence="2">
    <location>
        <begin position="405"/>
        <end position="424"/>
    </location>
</feature>
<feature type="coiled-coil region" evidence="1">
    <location>
        <begin position="755"/>
        <end position="831"/>
    </location>
</feature>
<dbReference type="PANTHER" id="PTHR41259">
    <property type="entry name" value="DOUBLE-STRAND BREAK REPAIR RAD50 ATPASE, PUTATIVE-RELATED"/>
    <property type="match status" value="1"/>
</dbReference>
<dbReference type="AlphaFoldDB" id="C5CL34"/>
<sequence length="1179" mass="129533">MKLSSLHLKAFGPFADHVVDLGGPGKSLVLIYGPNEAGKSAMLRAIEALRYQIDPRSPDNFRHEHPDMSVGATLLKPDGTTATVMRIKRPKDSLRVARALGGGLLETTEALASSGIQEALTAGLGQEEYRRMFGLNHETLRAGGQRLARGEVELGTSLFEASLGVRDITAIAQDLDNRARELFMPGARGTKGKINEALKRHKELQREVKDATVKPRDWQDRFNASERARQDVQRLDAEQRALNSRQRLLATLRAAAPAIQELDEAQATLTEMKETPDLVEGAGQARTAAEASLLAAQEALATARAMAQDAESRLDALAPDPAAIAHRAAIGRLIAKAEDVDTLRRSIAQLEKQHTAQVSEVRQMAAAINASANSEQVLARAPAKARGAEVEQRVQAFVGAEQALDNHTQSAPKVQEEASVETEGMPPEAAIRQVRTVLSDLERGRNILSRLRDLPAEIAETKRALDDQLHDLGLEGEGALDSVRPVLDADIDAAAQRLQDNASAQQKLRDRLTQIEPELRSARATRDRMRGDQAVITLDDVVQARGHRDHRWLLVRATYVDNGEHCDRAVDQAAATASADGSTLPEVYEQAVRLADERADGYARDTKAAAELKAKEEEIARYERDEQALRDELAQLQAQGRALSQAWIQQLQAHGLFEHAPLALREWQGLLKQAREGRAALQRLRNEQQQALEVETRLASALRAALQAIDPGSAPGPEPITSLETLVREQEASIQRRQRVGDDSRARQALLATQARQWEERKAELDRKLTDARTRMNEIAQEWLLPLDVSPLAIRARIQEFTGLRDAQARADDLQGKLEQANASLAQIFADSHAVAPALGLQAPHEAQALRPWFDQLEQRRICSDEVQTKRQAAQRDLSNADTAVRTQETLIAKYEIQLRGMCEAAGVADVRLLPGVELQAERKRQASTATQRCLQQLRVASNLTLEELREQLAAQDGAALLAQEEQCVRNLEEVAPKLEAARVDAERTRRELEAVDASGAAAQAQEDLCQATASIESSLRPWMRLRLAHSLLMQAQRRFQERAQGPMLERASGYFQRMTGGAFTRLKADVLADKQVLLAERAQGGAIGTEAMSEGTRDQLYLALRLAAVSLRRDAGVNLPMVLDDVLMTSSDGRAGFVLQALSDFSQGSQVVVFTHHEHLLEVARRAVPSDVLQVAGL</sequence>
<feature type="coiled-coil region" evidence="1">
    <location>
        <begin position="946"/>
        <end position="999"/>
    </location>
</feature>
<feature type="coiled-coil region" evidence="1">
    <location>
        <begin position="671"/>
        <end position="704"/>
    </location>
</feature>
<feature type="coiled-coil region" evidence="1">
    <location>
        <begin position="293"/>
        <end position="353"/>
    </location>
</feature>
<dbReference type="InterPro" id="IPR027417">
    <property type="entry name" value="P-loop_NTPase"/>
</dbReference>
<organism evidence="4">
    <name type="scientific">Variovorax paradoxus (strain S110)</name>
    <dbReference type="NCBI Taxonomy" id="543728"/>
    <lineage>
        <taxon>Bacteria</taxon>
        <taxon>Pseudomonadati</taxon>
        <taxon>Pseudomonadota</taxon>
        <taxon>Betaproteobacteria</taxon>
        <taxon>Burkholderiales</taxon>
        <taxon>Comamonadaceae</taxon>
        <taxon>Variovorax</taxon>
    </lineage>
</organism>
<dbReference type="Pfam" id="PF13514">
    <property type="entry name" value="AAA_27"/>
    <property type="match status" value="1"/>
</dbReference>
<dbReference type="KEGG" id="vap:Vapar_4579"/>
<dbReference type="OrthoDB" id="9764467at2"/>
<evidence type="ECO:0000313" key="4">
    <source>
        <dbReference type="EMBL" id="ACS21185.1"/>
    </source>
</evidence>
<evidence type="ECO:0000259" key="3">
    <source>
        <dbReference type="Pfam" id="PF13514"/>
    </source>
</evidence>
<dbReference type="PANTHER" id="PTHR41259:SF1">
    <property type="entry name" value="DOUBLE-STRAND BREAK REPAIR RAD50 ATPASE, PUTATIVE-RELATED"/>
    <property type="match status" value="1"/>
</dbReference>
<dbReference type="SUPFAM" id="SSF52540">
    <property type="entry name" value="P-loop containing nucleoside triphosphate hydrolases"/>
    <property type="match status" value="1"/>
</dbReference>
<evidence type="ECO:0000256" key="2">
    <source>
        <dbReference type="SAM" id="MobiDB-lite"/>
    </source>
</evidence>
<dbReference type="HOGENOM" id="CLU_006135_0_0_4"/>
<dbReference type="STRING" id="543728.Vapar_4579"/>
<protein>
    <submittedName>
        <fullName evidence="4">SMC domain protein</fullName>
    </submittedName>
</protein>
<gene>
    <name evidence="4" type="ordered locus">Vapar_4579</name>
</gene>
<dbReference type="eggNOG" id="COG4717">
    <property type="taxonomic scope" value="Bacteria"/>
</dbReference>
<dbReference type="EMBL" id="CP001635">
    <property type="protein sequence ID" value="ACS21185.1"/>
    <property type="molecule type" value="Genomic_DNA"/>
</dbReference>
<reference evidence="4" key="1">
    <citation type="submission" date="2009-06" db="EMBL/GenBank/DDBJ databases">
        <title>Complete sequence of chromosome 1 of Variovorax paradoxus S110.</title>
        <authorList>
            <consortium name="US DOE Joint Genome Institute"/>
            <person name="Lucas S."/>
            <person name="Copeland A."/>
            <person name="Lapidus A."/>
            <person name="Glavina del Rio T."/>
            <person name="Tice H."/>
            <person name="Bruce D."/>
            <person name="Goodwin L."/>
            <person name="Pitluck S."/>
            <person name="Chertkov O."/>
            <person name="Brettin T."/>
            <person name="Detter J.C."/>
            <person name="Han C."/>
            <person name="Larimer F."/>
            <person name="Land M."/>
            <person name="Hauser L."/>
            <person name="Kyrpides N."/>
            <person name="Ovchinnikova G."/>
            <person name="Orwin P."/>
            <person name="Leadbetter J.R."/>
            <person name="Spain J.C."/>
            <person name="Han J.I."/>
        </authorList>
    </citation>
    <scope>NUCLEOTIDE SEQUENCE</scope>
    <source>
        <strain evidence="4">S110</strain>
    </source>
</reference>
<feature type="coiled-coil region" evidence="1">
    <location>
        <begin position="605"/>
        <end position="646"/>
    </location>
</feature>
<name>C5CL34_VARPS</name>
<dbReference type="InterPro" id="IPR038734">
    <property type="entry name" value="YhaN_AAA"/>
</dbReference>
<keyword evidence="1" id="KW-0175">Coiled coil</keyword>
<proteinExistence type="predicted"/>
<evidence type="ECO:0000256" key="1">
    <source>
        <dbReference type="SAM" id="Coils"/>
    </source>
</evidence>
<feature type="domain" description="YhaN AAA" evidence="3">
    <location>
        <begin position="1"/>
        <end position="218"/>
    </location>
</feature>